<evidence type="ECO:0000256" key="5">
    <source>
        <dbReference type="ARBA" id="ARBA00022808"/>
    </source>
</evidence>
<proteinExistence type="inferred from homology"/>
<evidence type="ECO:0000256" key="4">
    <source>
        <dbReference type="ARBA" id="ARBA00019377"/>
    </source>
</evidence>
<dbReference type="Proteomes" id="UP001057877">
    <property type="component" value="Chromosome"/>
</dbReference>
<evidence type="ECO:0000313" key="10">
    <source>
        <dbReference type="EMBL" id="UVI31038.1"/>
    </source>
</evidence>
<dbReference type="InterPro" id="IPR015111">
    <property type="entry name" value="Regulatory_HutP"/>
</dbReference>
<evidence type="ECO:0000313" key="11">
    <source>
        <dbReference type="Proteomes" id="UP001057877"/>
    </source>
</evidence>
<dbReference type="Gene3D" id="3.40.1510.10">
    <property type="entry name" value="Hut operon regulatory protein HutP"/>
    <property type="match status" value="1"/>
</dbReference>
<evidence type="ECO:0000256" key="7">
    <source>
        <dbReference type="ARBA" id="ARBA00023015"/>
    </source>
</evidence>
<protein>
    <recommendedName>
        <fullName evidence="4">Hut operon positive regulatory protein</fullName>
    </recommendedName>
</protein>
<organism evidence="10 11">
    <name type="scientific">Paenibacillus spongiae</name>
    <dbReference type="NCBI Taxonomy" id="2909671"/>
    <lineage>
        <taxon>Bacteria</taxon>
        <taxon>Bacillati</taxon>
        <taxon>Bacillota</taxon>
        <taxon>Bacilli</taxon>
        <taxon>Bacillales</taxon>
        <taxon>Paenibacillaceae</taxon>
        <taxon>Paenibacillus</taxon>
    </lineage>
</organism>
<dbReference type="EMBL" id="CP091430">
    <property type="protein sequence ID" value="UVI31038.1"/>
    <property type="molecule type" value="Genomic_DNA"/>
</dbReference>
<comment type="subunit">
    <text evidence="3">Homohexamer.</text>
</comment>
<sequence>MTQSKATRYSDRTKFTMGKLTSLLVLLHNDEMGGEIEEELARRGYRYTVGKVGSMDLVKVVAAIETSAKANHVIDPHAYREVHSLYHAILEAIQGVGRGTVQFGDILRTVGLTFAIVRGVVDVSGDSSEWISVCIYGTIGAPKKGFEHDALGFGYNHI</sequence>
<evidence type="ECO:0000256" key="1">
    <source>
        <dbReference type="ARBA" id="ARBA00002945"/>
    </source>
</evidence>
<dbReference type="RefSeq" id="WP_258387101.1">
    <property type="nucleotide sequence ID" value="NZ_CP091430.1"/>
</dbReference>
<evidence type="ECO:0000256" key="6">
    <source>
        <dbReference type="ARBA" id="ARBA00022884"/>
    </source>
</evidence>
<dbReference type="SUPFAM" id="SSF111064">
    <property type="entry name" value="Hut operon positive regulatory protein HutP"/>
    <property type="match status" value="1"/>
</dbReference>
<evidence type="ECO:0000256" key="2">
    <source>
        <dbReference type="ARBA" id="ARBA00009992"/>
    </source>
</evidence>
<dbReference type="Pfam" id="PF09021">
    <property type="entry name" value="HutP"/>
    <property type="match status" value="1"/>
</dbReference>
<gene>
    <name evidence="10" type="primary">hutP</name>
    <name evidence="10" type="ORF">L1F29_04065</name>
</gene>
<evidence type="ECO:0000256" key="8">
    <source>
        <dbReference type="ARBA" id="ARBA00023159"/>
    </source>
</evidence>
<dbReference type="NCBIfam" id="NF002838">
    <property type="entry name" value="PRK03065.1"/>
    <property type="match status" value="1"/>
</dbReference>
<comment type="similarity">
    <text evidence="2">Belongs to the HutP family.</text>
</comment>
<keyword evidence="8" id="KW-0010">Activator</keyword>
<keyword evidence="11" id="KW-1185">Reference proteome</keyword>
<keyword evidence="7" id="KW-0805">Transcription regulation</keyword>
<evidence type="ECO:0000256" key="3">
    <source>
        <dbReference type="ARBA" id="ARBA00011643"/>
    </source>
</evidence>
<accession>A0ABY5SEC5</accession>
<keyword evidence="6" id="KW-0694">RNA-binding</keyword>
<evidence type="ECO:0000256" key="9">
    <source>
        <dbReference type="ARBA" id="ARBA00023163"/>
    </source>
</evidence>
<keyword evidence="9" id="KW-0804">Transcription</keyword>
<reference evidence="10" key="1">
    <citation type="submission" date="2022-01" db="EMBL/GenBank/DDBJ databases">
        <title>Paenibacillus spongiae sp. nov., isolated from marine sponge.</title>
        <authorList>
            <person name="Li Z."/>
            <person name="Zhang M."/>
        </authorList>
    </citation>
    <scope>NUCLEOTIDE SEQUENCE</scope>
    <source>
        <strain evidence="10">PHS-Z3</strain>
    </source>
</reference>
<name>A0ABY5SEC5_9BACL</name>
<keyword evidence="5" id="KW-0369">Histidine metabolism</keyword>
<dbReference type="InterPro" id="IPR036482">
    <property type="entry name" value="Regulatory_HutP_sf"/>
</dbReference>
<comment type="function">
    <text evidence="1">Antiterminator that binds to cis-acting regulatory sequences on the mRNA in the presence of histidine, thereby suppressing transcription termination and activating the hut operon for histidine utilization.</text>
</comment>